<feature type="binding site" evidence="10">
    <location>
        <position position="154"/>
    </location>
    <ligand>
        <name>Mn(2+)</name>
        <dbReference type="ChEBI" id="CHEBI:29035"/>
    </ligand>
</feature>
<dbReference type="GO" id="GO:0016787">
    <property type="term" value="F:hydrolase activity"/>
    <property type="evidence" value="ECO:0007669"/>
    <property type="project" value="UniProtKB-KW"/>
</dbReference>
<evidence type="ECO:0000256" key="3">
    <source>
        <dbReference type="ARBA" id="ARBA00022759"/>
    </source>
</evidence>
<dbReference type="InterPro" id="IPR042211">
    <property type="entry name" value="CRISPR-assoc_Cas1_N"/>
</dbReference>
<dbReference type="InterPro" id="IPR050646">
    <property type="entry name" value="Cas1"/>
</dbReference>
<keyword evidence="5 10" id="KW-0460">Magnesium</keyword>
<dbReference type="EC" id="3.1.-.-" evidence="10"/>
<sequence>MATVYVDHSGTRIRLQSGSLVLESPAGRRTVPARLLRRLVITAKSELDSGTLNRLAEAGIAVVLLDPHRCRRRALVLGGHQPDAGLRLAQYRAAQDTAFRLEIARALVRAKLQRQLRWLASSSCPSCDAARRRLQGILTRLDGMADPAGLRGLEGSAGRAFFAAYRRLFPDHLGFDGRRRRPPPDPVNACLSLGYALLHSRAVQAAWSAGLDPMIGFYHEPAWGRESLACDLIEPWRPCIERWVAGWFGQRWLEAGHFSRQGDSVRLGKAGRQRFFGAFEKGMPPVERSLRRQIRHLIQRLERL</sequence>
<accession>A0AAU9CRE0</accession>
<keyword evidence="8 10" id="KW-0464">Manganese</keyword>
<evidence type="ECO:0000256" key="8">
    <source>
        <dbReference type="ARBA" id="ARBA00023211"/>
    </source>
</evidence>
<dbReference type="HAMAP" id="MF_01470">
    <property type="entry name" value="Cas1"/>
    <property type="match status" value="1"/>
</dbReference>
<dbReference type="PANTHER" id="PTHR34353">
    <property type="entry name" value="CRISPR-ASSOCIATED ENDONUCLEASE CAS1 1"/>
    <property type="match status" value="1"/>
</dbReference>
<dbReference type="GO" id="GO:0051607">
    <property type="term" value="P:defense response to virus"/>
    <property type="evidence" value="ECO:0007669"/>
    <property type="project" value="UniProtKB-UniRule"/>
</dbReference>
<name>A0AAU9CRE0_9GAMM</name>
<dbReference type="NCBIfam" id="TIGR00287">
    <property type="entry name" value="cas1"/>
    <property type="match status" value="1"/>
</dbReference>
<evidence type="ECO:0000256" key="6">
    <source>
        <dbReference type="ARBA" id="ARBA00023118"/>
    </source>
</evidence>
<dbReference type="GO" id="GO:0004519">
    <property type="term" value="F:endonuclease activity"/>
    <property type="evidence" value="ECO:0007669"/>
    <property type="project" value="UniProtKB-UniRule"/>
</dbReference>
<dbReference type="EMBL" id="AP024718">
    <property type="protein sequence ID" value="BCX88953.1"/>
    <property type="molecule type" value="Genomic_DNA"/>
</dbReference>
<dbReference type="GO" id="GO:0043571">
    <property type="term" value="P:maintenance of CRISPR repeat elements"/>
    <property type="evidence" value="ECO:0007669"/>
    <property type="project" value="UniProtKB-UniRule"/>
</dbReference>
<dbReference type="GO" id="GO:0046872">
    <property type="term" value="F:metal ion binding"/>
    <property type="evidence" value="ECO:0007669"/>
    <property type="project" value="UniProtKB-UniRule"/>
</dbReference>
<dbReference type="KEGG" id="meiy:MIN45_P1323"/>
<evidence type="ECO:0000256" key="2">
    <source>
        <dbReference type="ARBA" id="ARBA00022723"/>
    </source>
</evidence>
<comment type="subunit">
    <text evidence="9 10">Homodimer, forms a heterotetramer with a Cas2 homodimer.</text>
</comment>
<dbReference type="CDD" id="cd09634">
    <property type="entry name" value="Cas1_I-II-III"/>
    <property type="match status" value="1"/>
</dbReference>
<evidence type="ECO:0000256" key="1">
    <source>
        <dbReference type="ARBA" id="ARBA00022722"/>
    </source>
</evidence>
<evidence type="ECO:0000313" key="11">
    <source>
        <dbReference type="EMBL" id="BCX88953.1"/>
    </source>
</evidence>
<evidence type="ECO:0000256" key="4">
    <source>
        <dbReference type="ARBA" id="ARBA00022801"/>
    </source>
</evidence>
<evidence type="ECO:0000256" key="9">
    <source>
        <dbReference type="ARBA" id="ARBA00038592"/>
    </source>
</evidence>
<evidence type="ECO:0000256" key="5">
    <source>
        <dbReference type="ARBA" id="ARBA00022842"/>
    </source>
</evidence>
<dbReference type="Gene3D" id="1.20.120.920">
    <property type="entry name" value="CRISPR-associated endonuclease Cas1, C-terminal domain"/>
    <property type="match status" value="1"/>
</dbReference>
<evidence type="ECO:0000256" key="10">
    <source>
        <dbReference type="HAMAP-Rule" id="MF_01470"/>
    </source>
</evidence>
<comment type="similarity">
    <text evidence="10">Belongs to the CRISPR-associated endonuclease Cas1 family.</text>
</comment>
<organism evidence="11 12">
    <name type="scientific">Methylomarinovum tepidoasis</name>
    <dbReference type="NCBI Taxonomy" id="2840183"/>
    <lineage>
        <taxon>Bacteria</taxon>
        <taxon>Pseudomonadati</taxon>
        <taxon>Pseudomonadota</taxon>
        <taxon>Gammaproteobacteria</taxon>
        <taxon>Methylococcales</taxon>
        <taxon>Methylothermaceae</taxon>
        <taxon>Methylomarinovum</taxon>
    </lineage>
</organism>
<dbReference type="InterPro" id="IPR042206">
    <property type="entry name" value="CRISPR-assoc_Cas1_C"/>
</dbReference>
<evidence type="ECO:0000256" key="7">
    <source>
        <dbReference type="ARBA" id="ARBA00023125"/>
    </source>
</evidence>
<keyword evidence="12" id="KW-1185">Reference proteome</keyword>
<keyword evidence="4 10" id="KW-0378">Hydrolase</keyword>
<dbReference type="Gene3D" id="3.100.10.20">
    <property type="entry name" value="CRISPR-associated endonuclease Cas1, N-terminal domain"/>
    <property type="match status" value="1"/>
</dbReference>
<dbReference type="PANTHER" id="PTHR34353:SF2">
    <property type="entry name" value="CRISPR-ASSOCIATED ENDONUCLEASE CAS1 1"/>
    <property type="match status" value="1"/>
</dbReference>
<keyword evidence="2 10" id="KW-0479">Metal-binding</keyword>
<dbReference type="Pfam" id="PF01867">
    <property type="entry name" value="Cas_Cas1"/>
    <property type="match status" value="1"/>
</dbReference>
<proteinExistence type="inferred from homology"/>
<dbReference type="RefSeq" id="WP_286291176.1">
    <property type="nucleotide sequence ID" value="NZ_AP024718.1"/>
</dbReference>
<gene>
    <name evidence="10" type="primary">cas1</name>
    <name evidence="11" type="ORF">MIN45_P1323</name>
</gene>
<dbReference type="GO" id="GO:0003677">
    <property type="term" value="F:DNA binding"/>
    <property type="evidence" value="ECO:0007669"/>
    <property type="project" value="UniProtKB-KW"/>
</dbReference>
<feature type="binding site" evidence="10">
    <location>
        <position position="234"/>
    </location>
    <ligand>
        <name>Mn(2+)</name>
        <dbReference type="ChEBI" id="CHEBI:29035"/>
    </ligand>
</feature>
<feature type="binding site" evidence="10">
    <location>
        <position position="219"/>
    </location>
    <ligand>
        <name>Mn(2+)</name>
        <dbReference type="ChEBI" id="CHEBI:29035"/>
    </ligand>
</feature>
<keyword evidence="6 10" id="KW-0051">Antiviral defense</keyword>
<keyword evidence="1 10" id="KW-0540">Nuclease</keyword>
<keyword evidence="7 10" id="KW-0238">DNA-binding</keyword>
<dbReference type="InterPro" id="IPR002729">
    <property type="entry name" value="CRISPR-assoc_Cas1"/>
</dbReference>
<comment type="function">
    <text evidence="10">CRISPR (clustered regularly interspaced short palindromic repeat), is an adaptive immune system that provides protection against mobile genetic elements (viruses, transposable elements and conjugative plasmids). CRISPR clusters contain spacers, sequences complementary to antecedent mobile elements, and target invading nucleic acids. CRISPR clusters are transcribed and processed into CRISPR RNA (crRNA). Acts as a dsDNA endonuclease. Involved in the integration of spacer DNA into the CRISPR cassette.</text>
</comment>
<reference evidence="12" key="1">
    <citation type="journal article" date="2024" name="Int. J. Syst. Evol. Microbiol.">
        <title>Methylomarinovum tepidoasis sp. nov., a moderately thermophilic methanotroph of the family Methylothermaceae isolated from a deep-sea hydrothermal field.</title>
        <authorList>
            <person name="Hirayama H."/>
            <person name="Takaki Y."/>
            <person name="Abe M."/>
            <person name="Miyazaki M."/>
            <person name="Uematsu K."/>
            <person name="Matsui Y."/>
            <person name="Takai K."/>
        </authorList>
    </citation>
    <scope>NUCLEOTIDE SEQUENCE [LARGE SCALE GENOMIC DNA]</scope>
    <source>
        <strain evidence="12">IN45</strain>
    </source>
</reference>
<keyword evidence="3 10" id="KW-0255">Endonuclease</keyword>
<comment type="cofactor">
    <cofactor evidence="10">
        <name>Mg(2+)</name>
        <dbReference type="ChEBI" id="CHEBI:18420"/>
    </cofactor>
    <cofactor evidence="10">
        <name>Mn(2+)</name>
        <dbReference type="ChEBI" id="CHEBI:29035"/>
    </cofactor>
</comment>
<dbReference type="Proteomes" id="UP001321450">
    <property type="component" value="Chromosome"/>
</dbReference>
<dbReference type="AlphaFoldDB" id="A0AAU9CRE0"/>
<evidence type="ECO:0000313" key="12">
    <source>
        <dbReference type="Proteomes" id="UP001321450"/>
    </source>
</evidence>
<protein>
    <recommendedName>
        <fullName evidence="10">CRISPR-associated endonuclease Cas1</fullName>
        <ecNumber evidence="10">3.1.-.-</ecNumber>
    </recommendedName>
</protein>